<name>A0ABM7XEF5_9BACT</name>
<gene>
    <name evidence="7" type="ORF">AMPC_33870</name>
</gene>
<feature type="transmembrane region" description="Helical" evidence="5">
    <location>
        <begin position="22"/>
        <end position="40"/>
    </location>
</feature>
<dbReference type="SUPFAM" id="SSF53300">
    <property type="entry name" value="vWA-like"/>
    <property type="match status" value="1"/>
</dbReference>
<dbReference type="RefSeq" id="WP_248342687.1">
    <property type="nucleotide sequence ID" value="NZ_AP025592.1"/>
</dbReference>
<dbReference type="Proteomes" id="UP001162734">
    <property type="component" value="Chromosome"/>
</dbReference>
<dbReference type="PANTHER" id="PTHR22550">
    <property type="entry name" value="SPORE GERMINATION PROTEIN"/>
    <property type="match status" value="1"/>
</dbReference>
<proteinExistence type="predicted"/>
<evidence type="ECO:0000256" key="5">
    <source>
        <dbReference type="SAM" id="Phobius"/>
    </source>
</evidence>
<reference evidence="8" key="1">
    <citation type="journal article" date="2022" name="Int. J. Syst. Evol. Microbiol.">
        <title>Anaeromyxobacter oryzae sp. nov., Anaeromyxobacter diazotrophicus sp. nov. and Anaeromyxobacter paludicola sp. nov., isolated from paddy soils.</title>
        <authorList>
            <person name="Itoh H."/>
            <person name="Xu Z."/>
            <person name="Mise K."/>
            <person name="Masuda Y."/>
            <person name="Ushijima N."/>
            <person name="Hayakawa C."/>
            <person name="Shiratori Y."/>
            <person name="Senoo K."/>
        </authorList>
    </citation>
    <scope>NUCLEOTIDE SEQUENCE [LARGE SCALE GENOMIC DNA]</scope>
    <source>
        <strain evidence="8">Red630</strain>
    </source>
</reference>
<keyword evidence="3 5" id="KW-1133">Transmembrane helix</keyword>
<dbReference type="SMART" id="SM00327">
    <property type="entry name" value="VWA"/>
    <property type="match status" value="1"/>
</dbReference>
<keyword evidence="1" id="KW-1003">Cell membrane</keyword>
<protein>
    <recommendedName>
        <fullName evidence="6">VWFA domain-containing protein</fullName>
    </recommendedName>
</protein>
<dbReference type="Pfam" id="PF13519">
    <property type="entry name" value="VWA_2"/>
    <property type="match status" value="1"/>
</dbReference>
<keyword evidence="2 5" id="KW-0812">Transmembrane</keyword>
<accession>A0ABM7XEF5</accession>
<dbReference type="PROSITE" id="PS50234">
    <property type="entry name" value="VWFA"/>
    <property type="match status" value="1"/>
</dbReference>
<evidence type="ECO:0000256" key="4">
    <source>
        <dbReference type="ARBA" id="ARBA00023136"/>
    </source>
</evidence>
<dbReference type="InterPro" id="IPR036465">
    <property type="entry name" value="vWFA_dom_sf"/>
</dbReference>
<dbReference type="CDD" id="cd00198">
    <property type="entry name" value="vWFA"/>
    <property type="match status" value="1"/>
</dbReference>
<evidence type="ECO:0000256" key="2">
    <source>
        <dbReference type="ARBA" id="ARBA00022692"/>
    </source>
</evidence>
<evidence type="ECO:0000313" key="7">
    <source>
        <dbReference type="EMBL" id="BDG10274.1"/>
    </source>
</evidence>
<keyword evidence="8" id="KW-1185">Reference proteome</keyword>
<dbReference type="PANTHER" id="PTHR22550:SF5">
    <property type="entry name" value="LEUCINE ZIPPER PROTEIN 4"/>
    <property type="match status" value="1"/>
</dbReference>
<evidence type="ECO:0000259" key="6">
    <source>
        <dbReference type="PROSITE" id="PS50234"/>
    </source>
</evidence>
<dbReference type="EMBL" id="AP025592">
    <property type="protein sequence ID" value="BDG10274.1"/>
    <property type="molecule type" value="Genomic_DNA"/>
</dbReference>
<dbReference type="InterPro" id="IPR002035">
    <property type="entry name" value="VWF_A"/>
</dbReference>
<feature type="domain" description="VWFA" evidence="6">
    <location>
        <begin position="103"/>
        <end position="308"/>
    </location>
</feature>
<dbReference type="Gene3D" id="3.40.50.410">
    <property type="entry name" value="von Willebrand factor, type A domain"/>
    <property type="match status" value="1"/>
</dbReference>
<evidence type="ECO:0000256" key="1">
    <source>
        <dbReference type="ARBA" id="ARBA00022475"/>
    </source>
</evidence>
<dbReference type="InterPro" id="IPR050768">
    <property type="entry name" value="UPF0353/GerABKA_families"/>
</dbReference>
<sequence>MTGAPLELRLLGAPARLAEPRWLWLLLVVAALAALAAFSLRRRRALLARTAGGLAARVAPGAGAARPALRAGLAVAALALLAVALSRPQRGQRVEGAKRYGVDVVFALDASRSMRARDVAPDRFGLARLEVEALLDRLAGNRFGIVTFARSAFVQCPLTTDTAAARLFLRAASPEAMPDQGTSLEAALSAAGEVLAAGERGPRGRVVVLLSDGEDHEPGAAAAARALADAGARVFAVGIGGTSGEPIPLRGKGGALDGYQRDGRGELVLSRLGEAALREVAESGGGAYLRASDAGVGLPAVAAAVERLEKAELESRVAVSWEEQGGWFAGAAFLCLLGALLVPDVRPRREEGP</sequence>
<organism evidence="7 8">
    <name type="scientific">Anaeromyxobacter paludicola</name>
    <dbReference type="NCBI Taxonomy" id="2918171"/>
    <lineage>
        <taxon>Bacteria</taxon>
        <taxon>Pseudomonadati</taxon>
        <taxon>Myxococcota</taxon>
        <taxon>Myxococcia</taxon>
        <taxon>Myxococcales</taxon>
        <taxon>Cystobacterineae</taxon>
        <taxon>Anaeromyxobacteraceae</taxon>
        <taxon>Anaeromyxobacter</taxon>
    </lineage>
</organism>
<evidence type="ECO:0000256" key="3">
    <source>
        <dbReference type="ARBA" id="ARBA00022989"/>
    </source>
</evidence>
<keyword evidence="4 5" id="KW-0472">Membrane</keyword>
<evidence type="ECO:0000313" key="8">
    <source>
        <dbReference type="Proteomes" id="UP001162734"/>
    </source>
</evidence>